<protein>
    <recommendedName>
        <fullName evidence="4">PXA domain-containing protein</fullName>
    </recommendedName>
</protein>
<dbReference type="PROSITE" id="PS51207">
    <property type="entry name" value="PXA"/>
    <property type="match status" value="1"/>
</dbReference>
<dbReference type="OMA" id="KEFVYSW"/>
<comment type="subcellular location">
    <subcellularLocation>
        <location evidence="1">Cytoplasm</location>
    </subcellularLocation>
</comment>
<proteinExistence type="predicted"/>
<keyword evidence="6" id="KW-1185">Reference proteome</keyword>
<evidence type="ECO:0000259" key="4">
    <source>
        <dbReference type="PROSITE" id="PS51207"/>
    </source>
</evidence>
<evidence type="ECO:0000256" key="2">
    <source>
        <dbReference type="ARBA" id="ARBA00022490"/>
    </source>
</evidence>
<organism evidence="5 6">
    <name type="scientific">Chaetomium globosum (strain ATCC 6205 / CBS 148.51 / DSM 1962 / NBRC 6347 / NRRL 1970)</name>
    <name type="common">Soil fungus</name>
    <dbReference type="NCBI Taxonomy" id="306901"/>
    <lineage>
        <taxon>Eukaryota</taxon>
        <taxon>Fungi</taxon>
        <taxon>Dikarya</taxon>
        <taxon>Ascomycota</taxon>
        <taxon>Pezizomycotina</taxon>
        <taxon>Sordariomycetes</taxon>
        <taxon>Sordariomycetidae</taxon>
        <taxon>Sordariales</taxon>
        <taxon>Chaetomiaceae</taxon>
        <taxon>Chaetomium</taxon>
    </lineage>
</organism>
<evidence type="ECO:0000256" key="3">
    <source>
        <dbReference type="SAM" id="MobiDB-lite"/>
    </source>
</evidence>
<dbReference type="AlphaFoldDB" id="Q2HA66"/>
<name>Q2HA66_CHAGB</name>
<reference evidence="6" key="1">
    <citation type="journal article" date="2015" name="Genome Announc.">
        <title>Draft genome sequence of the cellulolytic fungus Chaetomium globosum.</title>
        <authorList>
            <person name="Cuomo C.A."/>
            <person name="Untereiner W.A."/>
            <person name="Ma L.-J."/>
            <person name="Grabherr M."/>
            <person name="Birren B.W."/>
        </authorList>
    </citation>
    <scope>NUCLEOTIDE SEQUENCE [LARGE SCALE GENOMIC DNA]</scope>
    <source>
        <strain evidence="6">ATCC 6205 / CBS 148.51 / DSM 1962 / NBRC 6347 / NRRL 1970</strain>
    </source>
</reference>
<dbReference type="PANTHER" id="PTHR22999:SF23">
    <property type="entry name" value="SORTING NEXIN-16"/>
    <property type="match status" value="1"/>
</dbReference>
<evidence type="ECO:0000313" key="5">
    <source>
        <dbReference type="EMBL" id="EAQ90953.1"/>
    </source>
</evidence>
<dbReference type="GO" id="GO:0005770">
    <property type="term" value="C:late endosome"/>
    <property type="evidence" value="ECO:0007669"/>
    <property type="project" value="TreeGrafter"/>
</dbReference>
<dbReference type="Pfam" id="PF02194">
    <property type="entry name" value="PXA"/>
    <property type="match status" value="1"/>
</dbReference>
<dbReference type="PANTHER" id="PTHR22999">
    <property type="entry name" value="PX SERINE/THREONINE KINASE PXK"/>
    <property type="match status" value="1"/>
</dbReference>
<dbReference type="InterPro" id="IPR003114">
    <property type="entry name" value="Phox_assoc"/>
</dbReference>
<evidence type="ECO:0000313" key="6">
    <source>
        <dbReference type="Proteomes" id="UP000001056"/>
    </source>
</evidence>
<dbReference type="GeneID" id="4389511"/>
<dbReference type="InterPro" id="IPR051837">
    <property type="entry name" value="SortingNexin/PXDomain-PKLike"/>
</dbReference>
<keyword evidence="2" id="KW-0963">Cytoplasm</keyword>
<sequence length="443" mass="48591">MTTAAAQPPPRIPTPRPKPSSRTSTLQSESAAPSKPQPNQVPASTESFAQSHQPGGARRGGRTASADPLSDKATVLLIRRILCPQQADKGKNSPASIEGLLPPLTSRNDVDLQLYALIAIILKEFVQNWYAKITPDEDFVAEIVQTIAHITRALEQRLRKVDLESLLFDELPDLLDKHVTAYRVAHDPITQPPVKTDPREIYHSLCPLPALSPVPRPEDPESVAVQAENEAAYRQLLVHAFLAILLPTEDLENGCLTALVGQIFSELIIGNAVANRLSEPWLIWELLIIASKTAGRRNTAEDQDRPEQSSNRSSASQRRFSAHALFWAGLQWCFLGISFIRTVLAILMTSGSLPPRASHGVSLKSATQHETGQGHTHLTSSFDADLHGPPRMPLLAFRTWSAVSNLAEMDIRMPWLRGVLSMLQWIAIMGPGRIAGVNGVLDR</sequence>
<dbReference type="GO" id="GO:0045022">
    <property type="term" value="P:early endosome to late endosome transport"/>
    <property type="evidence" value="ECO:0007669"/>
    <property type="project" value="TreeGrafter"/>
</dbReference>
<dbReference type="InParanoid" id="Q2HA66"/>
<evidence type="ECO:0000256" key="1">
    <source>
        <dbReference type="ARBA" id="ARBA00004496"/>
    </source>
</evidence>
<feature type="domain" description="PXA" evidence="4">
    <location>
        <begin position="107"/>
        <end position="294"/>
    </location>
</feature>
<dbReference type="EMBL" id="CH408030">
    <property type="protein sequence ID" value="EAQ90953.1"/>
    <property type="molecule type" value="Genomic_DNA"/>
</dbReference>
<dbReference type="GO" id="GO:0035091">
    <property type="term" value="F:phosphatidylinositol binding"/>
    <property type="evidence" value="ECO:0007669"/>
    <property type="project" value="TreeGrafter"/>
</dbReference>
<dbReference type="RefSeq" id="XP_001229404.1">
    <property type="nucleotide sequence ID" value="XM_001229403.1"/>
</dbReference>
<dbReference type="VEuPathDB" id="FungiDB:CHGG_02888"/>
<feature type="region of interest" description="Disordered" evidence="3">
    <location>
        <begin position="1"/>
        <end position="68"/>
    </location>
</feature>
<dbReference type="STRING" id="306901.Q2HA66"/>
<feature type="compositionally biased region" description="Pro residues" evidence="3">
    <location>
        <begin position="7"/>
        <end position="18"/>
    </location>
</feature>
<feature type="compositionally biased region" description="Polar residues" evidence="3">
    <location>
        <begin position="26"/>
        <end position="53"/>
    </location>
</feature>
<gene>
    <name evidence="5" type="ORF">CHGG_02888</name>
</gene>
<dbReference type="GO" id="GO:0005769">
    <property type="term" value="C:early endosome"/>
    <property type="evidence" value="ECO:0007669"/>
    <property type="project" value="TreeGrafter"/>
</dbReference>
<dbReference type="OrthoDB" id="5582218at2759"/>
<dbReference type="HOGENOM" id="CLU_018250_0_0_1"/>
<dbReference type="SMART" id="SM00313">
    <property type="entry name" value="PXA"/>
    <property type="match status" value="1"/>
</dbReference>
<dbReference type="eggNOG" id="ENOG502SGVS">
    <property type="taxonomic scope" value="Eukaryota"/>
</dbReference>
<accession>Q2HA66</accession>
<dbReference type="Proteomes" id="UP000001056">
    <property type="component" value="Unassembled WGS sequence"/>
</dbReference>